<evidence type="ECO:0000313" key="3">
    <source>
        <dbReference type="Proteomes" id="UP000018958"/>
    </source>
</evidence>
<evidence type="ECO:0000313" key="2">
    <source>
        <dbReference type="EMBL" id="ETP16656.1"/>
    </source>
</evidence>
<dbReference type="OrthoDB" id="102312at2759"/>
<proteinExistence type="predicted"/>
<organism evidence="2 3">
    <name type="scientific">Phytophthora nicotianae CJ01A1</name>
    <dbReference type="NCBI Taxonomy" id="1317063"/>
    <lineage>
        <taxon>Eukaryota</taxon>
        <taxon>Sar</taxon>
        <taxon>Stramenopiles</taxon>
        <taxon>Oomycota</taxon>
        <taxon>Peronosporomycetes</taxon>
        <taxon>Peronosporales</taxon>
        <taxon>Peronosporaceae</taxon>
        <taxon>Phytophthora</taxon>
    </lineage>
</organism>
<accession>W2X1K3</accession>
<comment type="caution">
    <text evidence="2">The sequence shown here is derived from an EMBL/GenBank/DDBJ whole genome shotgun (WGS) entry which is preliminary data.</text>
</comment>
<name>W2X1K3_PHYNI</name>
<dbReference type="EMBL" id="ANIX01001764">
    <property type="protein sequence ID" value="ETP16656.1"/>
    <property type="molecule type" value="Genomic_DNA"/>
</dbReference>
<reference evidence="2 3" key="1">
    <citation type="submission" date="2013-11" db="EMBL/GenBank/DDBJ databases">
        <title>The Genome Sequence of Phytophthora parasitica CJ01A1.</title>
        <authorList>
            <consortium name="The Broad Institute Genomics Platform"/>
            <person name="Russ C."/>
            <person name="Tyler B."/>
            <person name="Panabieres F."/>
            <person name="Shan W."/>
            <person name="Tripathy S."/>
            <person name="Grunwald N."/>
            <person name="Machado M."/>
            <person name="Johnson C.S."/>
            <person name="Walker B."/>
            <person name="Young S.K."/>
            <person name="Zeng Q."/>
            <person name="Gargeya S."/>
            <person name="Fitzgerald M."/>
            <person name="Haas B."/>
            <person name="Abouelleil A."/>
            <person name="Allen A.W."/>
            <person name="Alvarado L."/>
            <person name="Arachchi H.M."/>
            <person name="Berlin A.M."/>
            <person name="Chapman S.B."/>
            <person name="Gainer-Dewar J."/>
            <person name="Goldberg J."/>
            <person name="Griggs A."/>
            <person name="Gujja S."/>
            <person name="Hansen M."/>
            <person name="Howarth C."/>
            <person name="Imamovic A."/>
            <person name="Ireland A."/>
            <person name="Larimer J."/>
            <person name="McCowan C."/>
            <person name="Murphy C."/>
            <person name="Pearson M."/>
            <person name="Poon T.W."/>
            <person name="Priest M."/>
            <person name="Roberts A."/>
            <person name="Saif S."/>
            <person name="Shea T."/>
            <person name="Sisk P."/>
            <person name="Sykes S."/>
            <person name="Wortman J."/>
            <person name="Nusbaum C."/>
            <person name="Birren B."/>
        </authorList>
    </citation>
    <scope>NUCLEOTIDE SEQUENCE [LARGE SCALE GENOMIC DNA]</scope>
    <source>
        <strain evidence="2 3">CJ01A1</strain>
    </source>
</reference>
<sequence>NGTDVNTWCVQEDESEEKHGYGNPARDCFVRQVMRGLKKKETSEYASAKAVPISLGVLTVLHAFLDSPTGLKGSSEESRDVSLSRFRPSIVVPDEFIDYGTYALFNHKTTVTEGPTYNLRHVSKDEDAINAYLCLCNWVDYTLEPKGHQWRDGDFVFQH</sequence>
<protein>
    <submittedName>
        <fullName evidence="2">Uncharacterized protein</fullName>
    </submittedName>
</protein>
<evidence type="ECO:0000256" key="1">
    <source>
        <dbReference type="SAM" id="MobiDB-lite"/>
    </source>
</evidence>
<gene>
    <name evidence="2" type="ORF">F441_08791</name>
</gene>
<feature type="region of interest" description="Disordered" evidence="1">
    <location>
        <begin position="1"/>
        <end position="22"/>
    </location>
</feature>
<feature type="non-terminal residue" evidence="2">
    <location>
        <position position="1"/>
    </location>
</feature>
<dbReference type="AlphaFoldDB" id="W2X1K3"/>
<dbReference type="Proteomes" id="UP000018958">
    <property type="component" value="Unassembled WGS sequence"/>
</dbReference>